<dbReference type="GO" id="GO:0042475">
    <property type="term" value="P:odontogenesis of dentin-containing tooth"/>
    <property type="evidence" value="ECO:0007669"/>
    <property type="project" value="TreeGrafter"/>
</dbReference>
<dbReference type="Ensembl" id="ENSSHAT00000004879.2">
    <property type="protein sequence ID" value="ENSSHAP00000004831.2"/>
    <property type="gene ID" value="ENSSHAG00000004239.2"/>
</dbReference>
<reference evidence="16" key="3">
    <citation type="submission" date="2025-09" db="UniProtKB">
        <authorList>
            <consortium name="Ensembl"/>
        </authorList>
    </citation>
    <scope>IDENTIFICATION</scope>
</reference>
<feature type="chain" id="PRO_5029839738" description="Odontogenic ameloblast-associated protein" evidence="15">
    <location>
        <begin position="16"/>
        <end position="261"/>
    </location>
</feature>
<keyword evidence="8" id="KW-0963">Cytoplasm</keyword>
<organism evidence="16 17">
    <name type="scientific">Sarcophilus harrisii</name>
    <name type="common">Tasmanian devil</name>
    <name type="synonym">Sarcophilus laniarius</name>
    <dbReference type="NCBI Taxonomy" id="9305"/>
    <lineage>
        <taxon>Eukaryota</taxon>
        <taxon>Metazoa</taxon>
        <taxon>Chordata</taxon>
        <taxon>Craniata</taxon>
        <taxon>Vertebrata</taxon>
        <taxon>Euteleostomi</taxon>
        <taxon>Mammalia</taxon>
        <taxon>Metatheria</taxon>
        <taxon>Dasyuromorphia</taxon>
        <taxon>Dasyuridae</taxon>
        <taxon>Sarcophilus</taxon>
    </lineage>
</organism>
<dbReference type="Proteomes" id="UP000007648">
    <property type="component" value="Unassembled WGS sequence"/>
</dbReference>
<evidence type="ECO:0000256" key="14">
    <source>
        <dbReference type="ARBA" id="ARBA00030324"/>
    </source>
</evidence>
<dbReference type="InterPro" id="IPR026802">
    <property type="entry name" value="Odam"/>
</dbReference>
<keyword evidence="12" id="KW-0325">Glycoprotein</keyword>
<evidence type="ECO:0000256" key="15">
    <source>
        <dbReference type="SAM" id="SignalP"/>
    </source>
</evidence>
<sequence length="261" mass="28945">MRTLIFLGFLGVTFAAPFIPQPLLSASNSNELLMGLNNARLQMLQQNFQAPANSLIFPLPGILQPRTQTPGLSQISWLSLGHFGGLVPNQIPFPGQIKLAQRTQAIQQEPSQLQTLQQNQQDFYQMVQYYPICVYGPQDLPPVFPLQAEQPQPQEQIPSYTEFGCITQQAGPVSPGGQQQMNFDLLRGDIPESPGMPIENILPYPQRDIVNLGYPNAGIFMPSHTSKHQTANILAPATDTDNIIPVELMEEKINPDMLKES</sequence>
<comment type="similarity">
    <text evidence="5">Belongs to the ODAM family.</text>
</comment>
<evidence type="ECO:0000256" key="11">
    <source>
        <dbReference type="ARBA" id="ARBA00022729"/>
    </source>
</evidence>
<evidence type="ECO:0000256" key="5">
    <source>
        <dbReference type="ARBA" id="ARBA00009134"/>
    </source>
</evidence>
<evidence type="ECO:0000256" key="2">
    <source>
        <dbReference type="ARBA" id="ARBA00004123"/>
    </source>
</evidence>
<accession>G3VNS6</accession>
<feature type="signal peptide" evidence="15">
    <location>
        <begin position="1"/>
        <end position="15"/>
    </location>
</feature>
<keyword evidence="9" id="KW-0964">Secreted</keyword>
<evidence type="ECO:0000256" key="9">
    <source>
        <dbReference type="ARBA" id="ARBA00022525"/>
    </source>
</evidence>
<reference evidence="16 17" key="1">
    <citation type="journal article" date="2011" name="Proc. Natl. Acad. Sci. U.S.A.">
        <title>Genetic diversity and population structure of the endangered marsupial Sarcophilus harrisii (Tasmanian devil).</title>
        <authorList>
            <person name="Miller W."/>
            <person name="Hayes V.M."/>
            <person name="Ratan A."/>
            <person name="Petersen D.C."/>
            <person name="Wittekindt N.E."/>
            <person name="Miller J."/>
            <person name="Walenz B."/>
            <person name="Knight J."/>
            <person name="Qi J."/>
            <person name="Zhao F."/>
            <person name="Wang Q."/>
            <person name="Bedoya-Reina O.C."/>
            <person name="Katiyar N."/>
            <person name="Tomsho L.P."/>
            <person name="Kasson L.M."/>
            <person name="Hardie R.A."/>
            <person name="Woodbridge P."/>
            <person name="Tindall E.A."/>
            <person name="Bertelsen M.F."/>
            <person name="Dixon D."/>
            <person name="Pyecroft S."/>
            <person name="Helgen K.M."/>
            <person name="Lesk A.M."/>
            <person name="Pringle T.H."/>
            <person name="Patterson N."/>
            <person name="Zhang Y."/>
            <person name="Kreiss A."/>
            <person name="Woods G.M."/>
            <person name="Jones M.E."/>
            <person name="Schuster S.C."/>
        </authorList>
    </citation>
    <scope>NUCLEOTIDE SEQUENCE [LARGE SCALE GENOMIC DNA]</scope>
</reference>
<keyword evidence="17" id="KW-1185">Reference proteome</keyword>
<keyword evidence="11 15" id="KW-0732">Signal</keyword>
<dbReference type="FunCoup" id="G3VNS6">
    <property type="interactions" value="7"/>
</dbReference>
<name>G3VNS6_SARHA</name>
<dbReference type="GO" id="GO:0031214">
    <property type="term" value="P:biomineral tissue development"/>
    <property type="evidence" value="ECO:0007669"/>
    <property type="project" value="UniProtKB-KW"/>
</dbReference>
<evidence type="ECO:0000313" key="17">
    <source>
        <dbReference type="Proteomes" id="UP000007648"/>
    </source>
</evidence>
<reference evidence="16" key="2">
    <citation type="submission" date="2025-08" db="UniProtKB">
        <authorList>
            <consortium name="Ensembl"/>
        </authorList>
    </citation>
    <scope>IDENTIFICATION</scope>
</reference>
<dbReference type="AlphaFoldDB" id="G3VNS6"/>
<proteinExistence type="inferred from homology"/>
<dbReference type="InParanoid" id="G3VNS6"/>
<evidence type="ECO:0000256" key="4">
    <source>
        <dbReference type="ARBA" id="ARBA00004613"/>
    </source>
</evidence>
<dbReference type="GO" id="GO:0005576">
    <property type="term" value="C:extracellular region"/>
    <property type="evidence" value="ECO:0007669"/>
    <property type="project" value="UniProtKB-SubCell"/>
</dbReference>
<comment type="subunit">
    <text evidence="6">Interacts (via C-terminus) with ARHGEF5.</text>
</comment>
<evidence type="ECO:0000256" key="10">
    <source>
        <dbReference type="ARBA" id="ARBA00022591"/>
    </source>
</evidence>
<evidence type="ECO:0000256" key="3">
    <source>
        <dbReference type="ARBA" id="ARBA00004496"/>
    </source>
</evidence>
<dbReference type="GO" id="GO:0005737">
    <property type="term" value="C:cytoplasm"/>
    <property type="evidence" value="ECO:0007669"/>
    <property type="project" value="UniProtKB-SubCell"/>
</dbReference>
<protein>
    <recommendedName>
        <fullName evidence="7">Odontogenic ameloblast-associated protein</fullName>
    </recommendedName>
    <alternativeName>
        <fullName evidence="14">Apin</fullName>
    </alternativeName>
</protein>
<evidence type="ECO:0000256" key="8">
    <source>
        <dbReference type="ARBA" id="ARBA00022490"/>
    </source>
</evidence>
<evidence type="ECO:0000256" key="6">
    <source>
        <dbReference type="ARBA" id="ARBA00011457"/>
    </source>
</evidence>
<evidence type="ECO:0000256" key="13">
    <source>
        <dbReference type="ARBA" id="ARBA00023242"/>
    </source>
</evidence>
<evidence type="ECO:0000256" key="1">
    <source>
        <dbReference type="ARBA" id="ARBA00002615"/>
    </source>
</evidence>
<evidence type="ECO:0000256" key="7">
    <source>
        <dbReference type="ARBA" id="ARBA00017762"/>
    </source>
</evidence>
<evidence type="ECO:0000256" key="12">
    <source>
        <dbReference type="ARBA" id="ARBA00023180"/>
    </source>
</evidence>
<dbReference type="GO" id="GO:0005634">
    <property type="term" value="C:nucleus"/>
    <property type="evidence" value="ECO:0007669"/>
    <property type="project" value="UniProtKB-SubCell"/>
</dbReference>
<dbReference type="GeneTree" id="ENSGT00390000011100"/>
<dbReference type="Pfam" id="PF15424">
    <property type="entry name" value="ODAM"/>
    <property type="match status" value="1"/>
</dbReference>
<dbReference type="PANTHER" id="PTHR16237">
    <property type="entry name" value="ODONTOGENIC AMELOBLAST-ASSOCIATED PROTEIN"/>
    <property type="match status" value="1"/>
</dbReference>
<comment type="function">
    <text evidence="1">Tooth-associated epithelia protein that probably plays a role in odontogenesis, the complex process that results in the initiation and generation of the tooth. May be incorporated in the enamel matrix at the end of mineralization process. Involved in the induction of RHOA activity via interaction with ARHGEF and expression of downstream factors such as ROCK. Plays a role in attachment of the junctional epithelium to the tooth surface.</text>
</comment>
<dbReference type="PANTHER" id="PTHR16237:SF3">
    <property type="entry name" value="ODONTOGENIC AMELOBLAST-ASSOCIATED PROTEIN"/>
    <property type="match status" value="1"/>
</dbReference>
<keyword evidence="10" id="KW-0091">Biomineralization</keyword>
<keyword evidence="13" id="KW-0539">Nucleus</keyword>
<evidence type="ECO:0000313" key="16">
    <source>
        <dbReference type="Ensembl" id="ENSSHAP00000004831.2"/>
    </source>
</evidence>
<comment type="subcellular location">
    <subcellularLocation>
        <location evidence="3">Cytoplasm</location>
    </subcellularLocation>
    <subcellularLocation>
        <location evidence="2">Nucleus</location>
    </subcellularLocation>
    <subcellularLocation>
        <location evidence="4">Secreted</location>
    </subcellularLocation>
</comment>